<dbReference type="GO" id="GO:0042147">
    <property type="term" value="P:retrograde transport, endosome to Golgi"/>
    <property type="evidence" value="ECO:0007669"/>
    <property type="project" value="TreeGrafter"/>
</dbReference>
<dbReference type="Gene3D" id="2.130.10.10">
    <property type="entry name" value="YVTN repeat-like/Quinoprotein amine dehydrogenase"/>
    <property type="match status" value="1"/>
</dbReference>
<feature type="compositionally biased region" description="Basic and acidic residues" evidence="3">
    <location>
        <begin position="871"/>
        <end position="887"/>
    </location>
</feature>
<keyword evidence="2" id="KW-0472">Membrane</keyword>
<evidence type="ECO:0000256" key="1">
    <source>
        <dbReference type="ARBA" id="ARBA00004370"/>
    </source>
</evidence>
<dbReference type="AlphaFoldDB" id="A0A4V1IYC4"/>
<keyword evidence="6" id="KW-1185">Reference proteome</keyword>
<feature type="region of interest" description="Disordered" evidence="3">
    <location>
        <begin position="871"/>
        <end position="895"/>
    </location>
</feature>
<dbReference type="OrthoDB" id="67540at2759"/>
<dbReference type="GO" id="GO:0005829">
    <property type="term" value="C:cytosol"/>
    <property type="evidence" value="ECO:0007669"/>
    <property type="project" value="TreeGrafter"/>
</dbReference>
<dbReference type="Proteomes" id="UP000267251">
    <property type="component" value="Unassembled WGS sequence"/>
</dbReference>
<dbReference type="GO" id="GO:0006886">
    <property type="term" value="P:intracellular protein transport"/>
    <property type="evidence" value="ECO:0007669"/>
    <property type="project" value="InterPro"/>
</dbReference>
<dbReference type="InterPro" id="IPR009771">
    <property type="entry name" value="RIC1_C"/>
</dbReference>
<organism evidence="5 6">
    <name type="scientific">Piptocephalis cylindrospora</name>
    <dbReference type="NCBI Taxonomy" id="1907219"/>
    <lineage>
        <taxon>Eukaryota</taxon>
        <taxon>Fungi</taxon>
        <taxon>Fungi incertae sedis</taxon>
        <taxon>Zoopagomycota</taxon>
        <taxon>Zoopagomycotina</taxon>
        <taxon>Zoopagomycetes</taxon>
        <taxon>Zoopagales</taxon>
        <taxon>Piptocephalidaceae</taxon>
        <taxon>Piptocephalis</taxon>
    </lineage>
</organism>
<dbReference type="InterPro" id="IPR036322">
    <property type="entry name" value="WD40_repeat_dom_sf"/>
</dbReference>
<dbReference type="EMBL" id="KZ987891">
    <property type="protein sequence ID" value="RKP14069.1"/>
    <property type="molecule type" value="Genomic_DNA"/>
</dbReference>
<reference evidence="6" key="1">
    <citation type="journal article" date="2018" name="Nat. Microbiol.">
        <title>Leveraging single-cell genomics to expand the fungal tree of life.</title>
        <authorList>
            <person name="Ahrendt S.R."/>
            <person name="Quandt C.A."/>
            <person name="Ciobanu D."/>
            <person name="Clum A."/>
            <person name="Salamov A."/>
            <person name="Andreopoulos B."/>
            <person name="Cheng J.F."/>
            <person name="Woyke T."/>
            <person name="Pelin A."/>
            <person name="Henrissat B."/>
            <person name="Reynolds N.K."/>
            <person name="Benny G.L."/>
            <person name="Smith M.E."/>
            <person name="James T.Y."/>
            <person name="Grigoriev I.V."/>
        </authorList>
    </citation>
    <scope>NUCLEOTIDE SEQUENCE [LARGE SCALE GENOMIC DNA]</scope>
</reference>
<proteinExistence type="predicted"/>
<feature type="domain" description="RIC1 C-terminal alpha solenoid region" evidence="4">
    <location>
        <begin position="826"/>
        <end position="1014"/>
    </location>
</feature>
<accession>A0A4V1IYC4</accession>
<evidence type="ECO:0000256" key="3">
    <source>
        <dbReference type="SAM" id="MobiDB-lite"/>
    </source>
</evidence>
<evidence type="ECO:0000313" key="5">
    <source>
        <dbReference type="EMBL" id="RKP14069.1"/>
    </source>
</evidence>
<dbReference type="Pfam" id="PF25440">
    <property type="entry name" value="Beta-prop_RIC1_2nd"/>
    <property type="match status" value="1"/>
</dbReference>
<dbReference type="InterPro" id="IPR040096">
    <property type="entry name" value="Ric1"/>
</dbReference>
<name>A0A4V1IYC4_9FUNG</name>
<sequence length="1019" mass="110859">MYFLYGMPSPVDLTTKALSNSSTGPSGAAGQGYALTAREYATSLVRPFFFGSTSNTPAPTSEQDAPLIQEPALASSGPPTSIGASPNGIYFFSLSDHAISLWKARPTALIGQLSRSSLTSPFTQGVWSPTGSVLAIATLNGDIEFIHLYPPSVDTEEDEAQPLLQFGFGDSQFPHISGPGEGAPGIPAYRMRPVQGISLPAGAIITQMAGSSEGVWVVMSDGRFHLIPWPGMATTRWSASFMDIPLLSDILGQSWSPDTSDSAPIQDLVWDADRGCLGLTLVSGDALLLTPAAAGRPWSSYILHRPIERKDKATRVSINHLMGVIAVGTQSGRVHLYRLDPPMSPPSFSTSHFHTIPSPRRPSGAEIDGLALAVGRQGGPSGGLALYGAFGRIFADSSSEPLFADGLEGISFAPTVDGEGHGVSEGLVEPFHDGVTTIFWGQGDAELFIWPSEDQAQLFTLGTLASADAKCPTHDNAKNALLISWNGWIVYTGAAGDKREATAAEGDSPEALRKEVAWPTLYISENWPVRYASMSEDGLCVALAGERGFAHYHGHTRKWKCLQRQDQEQAIRVTGGLAWYNRILVCAIEDLVTQEYSIRFYSRDLPLDEDLRLTEEGPLSAKPLRLNIRGETLVVYCADNVVYHYGLHLNQSGVLDWIGSPSMKGQVVRKDAGDSSGKEMLIDPSLLFPSHPAHLIGLVVAGDLLLIDPHRMDSSTPSSGEGITYMYRRLARGVDTGVYVDLTAQGNDFLASIWAFTPQDALIWPVLNRELQEVDPLEGPGGSSLCGQAALTLRGIVFGAEQRSSHSHTLGCSTYTIATTSQLYLHKMMEHLIQRAGITGEGALMYARVHEKHMYFGHALEILLHHVLEEEADREEKKGEEGERKEESETESGSPTRMLKAVVGFIREFPDFLEVIVRCARKTEVSMWSLLFGSVGEPKLLFEECLERQQLQTATAYLIVLQTLEPTRVNSEDSAKLLEKVVDARDFELCKEIIRFLQSISGSGIDLEQLIAEMRISEI</sequence>
<protein>
    <submittedName>
        <fullName evidence="5">RIC1-domain-containing protein</fullName>
    </submittedName>
</protein>
<dbReference type="SUPFAM" id="SSF50978">
    <property type="entry name" value="WD40 repeat-like"/>
    <property type="match status" value="1"/>
</dbReference>
<gene>
    <name evidence="5" type="ORF">BJ684DRAFT_15586</name>
</gene>
<dbReference type="InterPro" id="IPR015943">
    <property type="entry name" value="WD40/YVTN_repeat-like_dom_sf"/>
</dbReference>
<evidence type="ECO:0000259" key="4">
    <source>
        <dbReference type="Pfam" id="PF07064"/>
    </source>
</evidence>
<dbReference type="PANTHER" id="PTHR22746:SF10">
    <property type="entry name" value="GUANINE NUCLEOTIDE EXCHANGE FACTOR SUBUNIT RIC1"/>
    <property type="match status" value="1"/>
</dbReference>
<dbReference type="GO" id="GO:0034066">
    <property type="term" value="C:Ric1-Rgp1 guanyl-nucleotide exchange factor complex"/>
    <property type="evidence" value="ECO:0007669"/>
    <property type="project" value="InterPro"/>
</dbReference>
<dbReference type="PANTHER" id="PTHR22746">
    <property type="entry name" value="RAB6A-GEF COMPLEX PARTNER PROTEIN 1"/>
    <property type="match status" value="1"/>
</dbReference>
<evidence type="ECO:0000313" key="6">
    <source>
        <dbReference type="Proteomes" id="UP000267251"/>
    </source>
</evidence>
<evidence type="ECO:0000256" key="2">
    <source>
        <dbReference type="ARBA" id="ARBA00023136"/>
    </source>
</evidence>
<dbReference type="Pfam" id="PF07064">
    <property type="entry name" value="RIC1"/>
    <property type="match status" value="1"/>
</dbReference>
<dbReference type="GO" id="GO:0000139">
    <property type="term" value="C:Golgi membrane"/>
    <property type="evidence" value="ECO:0007669"/>
    <property type="project" value="TreeGrafter"/>
</dbReference>
<comment type="subcellular location">
    <subcellularLocation>
        <location evidence="1">Membrane</location>
    </subcellularLocation>
</comment>